<gene>
    <name evidence="1" type="ORF">J2Z17_002240</name>
</gene>
<keyword evidence="2" id="KW-1185">Reference proteome</keyword>
<reference evidence="1 2" key="1">
    <citation type="submission" date="2021-03" db="EMBL/GenBank/DDBJ databases">
        <title>Genomic Encyclopedia of Type Strains, Phase IV (KMG-IV): sequencing the most valuable type-strain genomes for metagenomic binning, comparative biology and taxonomic classification.</title>
        <authorList>
            <person name="Goeker M."/>
        </authorList>
    </citation>
    <scope>NUCLEOTIDE SEQUENCE [LARGE SCALE GENOMIC DNA]</scope>
    <source>
        <strain evidence="1 2">DSM 21600</strain>
    </source>
</reference>
<organism evidence="1 2">
    <name type="scientific">Rhizobium halophytocola</name>
    <dbReference type="NCBI Taxonomy" id="735519"/>
    <lineage>
        <taxon>Bacteria</taxon>
        <taxon>Pseudomonadati</taxon>
        <taxon>Pseudomonadota</taxon>
        <taxon>Alphaproteobacteria</taxon>
        <taxon>Hyphomicrobiales</taxon>
        <taxon>Rhizobiaceae</taxon>
        <taxon>Rhizobium/Agrobacterium group</taxon>
        <taxon>Rhizobium</taxon>
    </lineage>
</organism>
<proteinExistence type="predicted"/>
<dbReference type="EMBL" id="JAGGJU010000005">
    <property type="protein sequence ID" value="MBP1850803.1"/>
    <property type="molecule type" value="Genomic_DNA"/>
</dbReference>
<dbReference type="RefSeq" id="WP_209944880.1">
    <property type="nucleotide sequence ID" value="NZ_JAGGJU010000005.1"/>
</dbReference>
<evidence type="ECO:0000313" key="1">
    <source>
        <dbReference type="EMBL" id="MBP1850803.1"/>
    </source>
</evidence>
<accession>A0ABS4DYN9</accession>
<name>A0ABS4DYN9_9HYPH</name>
<protein>
    <submittedName>
        <fullName evidence="1">Uncharacterized protein</fullName>
    </submittedName>
</protein>
<sequence length="51" mass="5567">MKREPYLVVIASLLAILLCAVVATKTMRHPPRNEHCVSGAQVTTCTMDSLP</sequence>
<evidence type="ECO:0000313" key="2">
    <source>
        <dbReference type="Proteomes" id="UP000759443"/>
    </source>
</evidence>
<comment type="caution">
    <text evidence="1">The sequence shown here is derived from an EMBL/GenBank/DDBJ whole genome shotgun (WGS) entry which is preliminary data.</text>
</comment>
<dbReference type="Proteomes" id="UP000759443">
    <property type="component" value="Unassembled WGS sequence"/>
</dbReference>